<gene>
    <name evidence="1" type="ORF">HMPREF0201_02130</name>
</gene>
<protein>
    <submittedName>
        <fullName evidence="1">Uncharacterized protein</fullName>
    </submittedName>
</protein>
<reference evidence="1 2" key="1">
    <citation type="submission" date="2013-04" db="EMBL/GenBank/DDBJ databases">
        <authorList>
            <person name="Weinstock G."/>
            <person name="Sodergren E."/>
            <person name="Lobos E.A."/>
            <person name="Fulton L."/>
            <person name="Fulton R."/>
            <person name="Courtney L."/>
            <person name="Fronick C."/>
            <person name="O'Laughlin M."/>
            <person name="Godfrey J."/>
            <person name="Wilson R.M."/>
            <person name="Miner T."/>
            <person name="Farmer C."/>
            <person name="Delehaunty K."/>
            <person name="Cordes M."/>
            <person name="Minx P."/>
            <person name="Tomlinson C."/>
            <person name="Chen J."/>
            <person name="Wollam A."/>
            <person name="Pepin K.H."/>
            <person name="Palsikar V.B."/>
            <person name="Zhang X."/>
            <person name="Suruliraj S."/>
            <person name="Perna N.T."/>
            <person name="Plunkett G."/>
            <person name="Warren W."/>
            <person name="Mitreva M."/>
            <person name="Mardis E.R."/>
            <person name="Wilson R.K."/>
        </authorList>
    </citation>
    <scope>NUCLEOTIDE SEQUENCE [LARGE SCALE GENOMIC DNA]</scope>
    <source>
        <strain evidence="1 2">DSM 4568</strain>
    </source>
</reference>
<evidence type="ECO:0000313" key="1">
    <source>
        <dbReference type="EMBL" id="EPF16895.1"/>
    </source>
</evidence>
<dbReference type="EMBL" id="ATDT01000020">
    <property type="protein sequence ID" value="EPF16895.1"/>
    <property type="molecule type" value="Genomic_DNA"/>
</dbReference>
<comment type="caution">
    <text evidence="1">The sequence shown here is derived from an EMBL/GenBank/DDBJ whole genome shotgun (WGS) entry which is preliminary data.</text>
</comment>
<accession>S3IV91</accession>
<dbReference type="HOGENOM" id="CLU_2057151_0_0_6"/>
<name>S3IV91_9ENTR</name>
<evidence type="ECO:0000313" key="2">
    <source>
        <dbReference type="Proteomes" id="UP000014585"/>
    </source>
</evidence>
<organism evidence="1 2">
    <name type="scientific">Cedecea davisae DSM 4568</name>
    <dbReference type="NCBI Taxonomy" id="566551"/>
    <lineage>
        <taxon>Bacteria</taxon>
        <taxon>Pseudomonadati</taxon>
        <taxon>Pseudomonadota</taxon>
        <taxon>Gammaproteobacteria</taxon>
        <taxon>Enterobacterales</taxon>
        <taxon>Enterobacteriaceae</taxon>
        <taxon>Cedecea</taxon>
    </lineage>
</organism>
<proteinExistence type="predicted"/>
<dbReference type="AlphaFoldDB" id="S3IV91"/>
<sequence>MIVLCKFNFAHMLSLAGTKGYKKILISMSGVDLLMVKLSGCAQSSRTMVNVEAVHQKEKLSNKETRSVSPVGENLLKAANTNDCSFIMAKPFRDEAFVEGQVARKACSFTLIAKPDGKG</sequence>
<dbReference type="Proteomes" id="UP000014585">
    <property type="component" value="Unassembled WGS sequence"/>
</dbReference>
<dbReference type="PATRIC" id="fig|566551.4.peg.1954"/>
<dbReference type="STRING" id="566551.HMPREF0201_02130"/>